<keyword evidence="2" id="KW-1185">Reference proteome</keyword>
<dbReference type="InterPro" id="IPR019400">
    <property type="entry name" value="Peptidase_C65_otubain"/>
</dbReference>
<accession>A0A8S1M2K4</accession>
<protein>
    <submittedName>
        <fullName evidence="1">Uncharacterized protein</fullName>
    </submittedName>
</protein>
<dbReference type="EMBL" id="CAJJDN010000028">
    <property type="protein sequence ID" value="CAD8072013.1"/>
    <property type="molecule type" value="Genomic_DNA"/>
</dbReference>
<sequence>MLVMLIKKLEQIIEEVDNFYKSIVNSYFEENQLREELENELQKIDLTYKFQKMINDLKEWIKNGKEFTQNIHFKNHVHFEQQLLNKQSINQQNNFNSKVIQQDVLDFFINNLEFISGAEQIELNYVNYPEDIFAFQKEYGIQNLDCGNNLSRIKGYLRVRGDGNSFYTSFLFQYLKILLESQTKSQKMNDFIQMTKEINLNLFVNGQSLIQTQQEIEIKCYFTKIFKELLKNPEKLIWYFSKSNKKFYICAIIIFRNYVNEIFQLKRLMIFNSVNTDLYEEIMTWQKECNTNHDIIKILCEALDLQVNLYQFRKNSCDVQIINQNKNLNQISLLQQAKHYQIGIFYHQNYNH</sequence>
<proteinExistence type="predicted"/>
<dbReference type="OrthoDB" id="18915at2759"/>
<dbReference type="GO" id="GO:0071108">
    <property type="term" value="P:protein K48-linked deubiquitination"/>
    <property type="evidence" value="ECO:0007669"/>
    <property type="project" value="TreeGrafter"/>
</dbReference>
<dbReference type="Proteomes" id="UP000692954">
    <property type="component" value="Unassembled WGS sequence"/>
</dbReference>
<dbReference type="GO" id="GO:0005634">
    <property type="term" value="C:nucleus"/>
    <property type="evidence" value="ECO:0007669"/>
    <property type="project" value="TreeGrafter"/>
</dbReference>
<dbReference type="GO" id="GO:0043130">
    <property type="term" value="F:ubiquitin binding"/>
    <property type="evidence" value="ECO:0007669"/>
    <property type="project" value="TreeGrafter"/>
</dbReference>
<evidence type="ECO:0000313" key="2">
    <source>
        <dbReference type="Proteomes" id="UP000692954"/>
    </source>
</evidence>
<evidence type="ECO:0000313" key="1">
    <source>
        <dbReference type="EMBL" id="CAD8072013.1"/>
    </source>
</evidence>
<dbReference type="GO" id="GO:0004843">
    <property type="term" value="F:cysteine-type deubiquitinase activity"/>
    <property type="evidence" value="ECO:0007669"/>
    <property type="project" value="TreeGrafter"/>
</dbReference>
<gene>
    <name evidence="1" type="ORF">PSON_ATCC_30995.1.T0280378</name>
</gene>
<dbReference type="PANTHER" id="PTHR12931:SF15">
    <property type="entry name" value="UBIQUITIN THIOESTERASE OTUBAIN-LIKE"/>
    <property type="match status" value="1"/>
</dbReference>
<dbReference type="AlphaFoldDB" id="A0A8S1M2K4"/>
<reference evidence="1" key="1">
    <citation type="submission" date="2021-01" db="EMBL/GenBank/DDBJ databases">
        <authorList>
            <consortium name="Genoscope - CEA"/>
            <person name="William W."/>
        </authorList>
    </citation>
    <scope>NUCLEOTIDE SEQUENCE</scope>
</reference>
<comment type="caution">
    <text evidence="1">The sequence shown here is derived from an EMBL/GenBank/DDBJ whole genome shotgun (WGS) entry which is preliminary data.</text>
</comment>
<name>A0A8S1M2K4_9CILI</name>
<dbReference type="PANTHER" id="PTHR12931">
    <property type="entry name" value="UBIQUITIN THIOLESTERASE PROTEIN OTUB"/>
    <property type="match status" value="1"/>
</dbReference>
<dbReference type="Pfam" id="PF10275">
    <property type="entry name" value="Peptidase_C65"/>
    <property type="match status" value="1"/>
</dbReference>
<organism evidence="1 2">
    <name type="scientific">Paramecium sonneborni</name>
    <dbReference type="NCBI Taxonomy" id="65129"/>
    <lineage>
        <taxon>Eukaryota</taxon>
        <taxon>Sar</taxon>
        <taxon>Alveolata</taxon>
        <taxon>Ciliophora</taxon>
        <taxon>Intramacronucleata</taxon>
        <taxon>Oligohymenophorea</taxon>
        <taxon>Peniculida</taxon>
        <taxon>Parameciidae</taxon>
        <taxon>Paramecium</taxon>
    </lineage>
</organism>